<proteinExistence type="predicted"/>
<feature type="signal peptide" evidence="1">
    <location>
        <begin position="1"/>
        <end position="22"/>
    </location>
</feature>
<sequence>MIPPHRIRSLLLLLLLLRGSAGEVGSAASYRPPYIPTACYGDDTSQIPENAEFAAAGQGIWDNGSACGRRYVVRCLSSSTAKACVDGATVEVIIVDRAAGVRSQPSADGTTLALSQAAYRVIADLSAPEINIELAVYVLSIKFNFSMRDNYV</sequence>
<evidence type="ECO:0000256" key="1">
    <source>
        <dbReference type="SAM" id="SignalP"/>
    </source>
</evidence>
<dbReference type="PROSITE" id="PS50842">
    <property type="entry name" value="EXPANSIN_EG45"/>
    <property type="match status" value="1"/>
</dbReference>
<gene>
    <name evidence="3" type="primary">EGC2</name>
    <name evidence="3" type="ORF">AXF42_Ash007432</name>
</gene>
<dbReference type="OrthoDB" id="587249at2759"/>
<dbReference type="InterPro" id="IPR009009">
    <property type="entry name" value="RlpA-like_DPBB"/>
</dbReference>
<keyword evidence="4" id="KW-1185">Reference proteome</keyword>
<dbReference type="InterPro" id="IPR007112">
    <property type="entry name" value="Expansin/allergen_DPBB_dom"/>
</dbReference>
<protein>
    <submittedName>
        <fullName evidence="3">EG45-like domain containing protein 2</fullName>
    </submittedName>
</protein>
<dbReference type="Gene3D" id="2.40.40.10">
    <property type="entry name" value="RlpA-like domain"/>
    <property type="match status" value="1"/>
</dbReference>
<dbReference type="PANTHER" id="PTHR47480">
    <property type="entry name" value="EG45-LIKE DOMAIN CONTAINING PROTEIN"/>
    <property type="match status" value="1"/>
</dbReference>
<dbReference type="STRING" id="1088818.A0A2I0BA64"/>
<evidence type="ECO:0000313" key="3">
    <source>
        <dbReference type="EMBL" id="PKA64685.1"/>
    </source>
</evidence>
<evidence type="ECO:0000313" key="4">
    <source>
        <dbReference type="Proteomes" id="UP000236161"/>
    </source>
</evidence>
<organism evidence="3 4">
    <name type="scientific">Apostasia shenzhenica</name>
    <dbReference type="NCBI Taxonomy" id="1088818"/>
    <lineage>
        <taxon>Eukaryota</taxon>
        <taxon>Viridiplantae</taxon>
        <taxon>Streptophyta</taxon>
        <taxon>Embryophyta</taxon>
        <taxon>Tracheophyta</taxon>
        <taxon>Spermatophyta</taxon>
        <taxon>Magnoliopsida</taxon>
        <taxon>Liliopsida</taxon>
        <taxon>Asparagales</taxon>
        <taxon>Orchidaceae</taxon>
        <taxon>Apostasioideae</taxon>
        <taxon>Apostasia</taxon>
    </lineage>
</organism>
<dbReference type="Pfam" id="PF03330">
    <property type="entry name" value="DPBB_1"/>
    <property type="match status" value="1"/>
</dbReference>
<name>A0A2I0BA64_9ASPA</name>
<dbReference type="Proteomes" id="UP000236161">
    <property type="component" value="Unassembled WGS sequence"/>
</dbReference>
<dbReference type="EMBL" id="KZ451903">
    <property type="protein sequence ID" value="PKA64685.1"/>
    <property type="molecule type" value="Genomic_DNA"/>
</dbReference>
<dbReference type="SUPFAM" id="SSF50685">
    <property type="entry name" value="Barwin-like endoglucanases"/>
    <property type="match status" value="1"/>
</dbReference>
<feature type="chain" id="PRO_5014172120" evidence="1">
    <location>
        <begin position="23"/>
        <end position="152"/>
    </location>
</feature>
<feature type="domain" description="Expansin-like EG45" evidence="2">
    <location>
        <begin position="36"/>
        <end position="134"/>
    </location>
</feature>
<dbReference type="AlphaFoldDB" id="A0A2I0BA64"/>
<keyword evidence="1" id="KW-0732">Signal</keyword>
<dbReference type="InterPro" id="IPR036908">
    <property type="entry name" value="RlpA-like_sf"/>
</dbReference>
<reference evidence="3 4" key="1">
    <citation type="journal article" date="2017" name="Nature">
        <title>The Apostasia genome and the evolution of orchids.</title>
        <authorList>
            <person name="Zhang G.Q."/>
            <person name="Liu K.W."/>
            <person name="Li Z."/>
            <person name="Lohaus R."/>
            <person name="Hsiao Y.Y."/>
            <person name="Niu S.C."/>
            <person name="Wang J.Y."/>
            <person name="Lin Y.C."/>
            <person name="Xu Q."/>
            <person name="Chen L.J."/>
            <person name="Yoshida K."/>
            <person name="Fujiwara S."/>
            <person name="Wang Z.W."/>
            <person name="Zhang Y.Q."/>
            <person name="Mitsuda N."/>
            <person name="Wang M."/>
            <person name="Liu G.H."/>
            <person name="Pecoraro L."/>
            <person name="Huang H.X."/>
            <person name="Xiao X.J."/>
            <person name="Lin M."/>
            <person name="Wu X.Y."/>
            <person name="Wu W.L."/>
            <person name="Chen Y.Y."/>
            <person name="Chang S.B."/>
            <person name="Sakamoto S."/>
            <person name="Ohme-Takagi M."/>
            <person name="Yagi M."/>
            <person name="Zeng S.J."/>
            <person name="Shen C.Y."/>
            <person name="Yeh C.M."/>
            <person name="Luo Y.B."/>
            <person name="Tsai W.C."/>
            <person name="Van de Peer Y."/>
            <person name="Liu Z.J."/>
        </authorList>
    </citation>
    <scope>NUCLEOTIDE SEQUENCE [LARGE SCALE GENOMIC DNA]</scope>
    <source>
        <strain evidence="4">cv. Shenzhen</strain>
        <tissue evidence="3">Stem</tissue>
    </source>
</reference>
<dbReference type="PANTHER" id="PTHR47480:SF1">
    <property type="entry name" value="EG45-LIKE DOMAIN CONTAINING PROTEIN 1"/>
    <property type="match status" value="1"/>
</dbReference>
<evidence type="ECO:0000259" key="2">
    <source>
        <dbReference type="PROSITE" id="PS50842"/>
    </source>
</evidence>
<accession>A0A2I0BA64</accession>
<dbReference type="CDD" id="cd22269">
    <property type="entry name" value="DPBB_EG45-like"/>
    <property type="match status" value="1"/>
</dbReference>